<dbReference type="GO" id="GO:0008745">
    <property type="term" value="F:N-acetylmuramoyl-L-alanine amidase activity"/>
    <property type="evidence" value="ECO:0007669"/>
    <property type="project" value="UniProtKB-EC"/>
</dbReference>
<keyword evidence="4" id="KW-0732">Signal</keyword>
<gene>
    <name evidence="6" type="ORF">RR42_s2917</name>
</gene>
<dbReference type="KEGG" id="cbw:RR42_s2917"/>
<accession>A0A0C4YN76</accession>
<evidence type="ECO:0000256" key="3">
    <source>
        <dbReference type="ARBA" id="ARBA00022801"/>
    </source>
</evidence>
<evidence type="ECO:0000256" key="2">
    <source>
        <dbReference type="ARBA" id="ARBA00011901"/>
    </source>
</evidence>
<feature type="signal peptide" evidence="4">
    <location>
        <begin position="1"/>
        <end position="30"/>
    </location>
</feature>
<proteinExistence type="predicted"/>
<dbReference type="CDD" id="cd02696">
    <property type="entry name" value="MurNAc-LAA"/>
    <property type="match status" value="1"/>
</dbReference>
<organism evidence="6 7">
    <name type="scientific">Cupriavidus basilensis</name>
    <dbReference type="NCBI Taxonomy" id="68895"/>
    <lineage>
        <taxon>Bacteria</taxon>
        <taxon>Pseudomonadati</taxon>
        <taxon>Pseudomonadota</taxon>
        <taxon>Betaproteobacteria</taxon>
        <taxon>Burkholderiales</taxon>
        <taxon>Burkholderiaceae</taxon>
        <taxon>Cupriavidus</taxon>
    </lineage>
</organism>
<evidence type="ECO:0000256" key="4">
    <source>
        <dbReference type="SAM" id="SignalP"/>
    </source>
</evidence>
<dbReference type="GO" id="GO:0009253">
    <property type="term" value="P:peptidoglycan catabolic process"/>
    <property type="evidence" value="ECO:0007669"/>
    <property type="project" value="InterPro"/>
</dbReference>
<feature type="domain" description="MurNAc-LAA" evidence="5">
    <location>
        <begin position="102"/>
        <end position="250"/>
    </location>
</feature>
<dbReference type="Pfam" id="PF01520">
    <property type="entry name" value="Amidase_3"/>
    <property type="match status" value="1"/>
</dbReference>
<keyword evidence="7" id="KW-1185">Reference proteome</keyword>
<reference evidence="6 7" key="1">
    <citation type="journal article" date="2015" name="Genome Announc.">
        <title>Complete Genome Sequence of Cupriavidus basilensis 4G11, Isolated from the Oak Ridge Field Research Center Site.</title>
        <authorList>
            <person name="Ray J."/>
            <person name="Waters R.J."/>
            <person name="Skerker J.M."/>
            <person name="Kuehl J.V."/>
            <person name="Price M.N."/>
            <person name="Huang J."/>
            <person name="Chakraborty R."/>
            <person name="Arkin A.P."/>
            <person name="Deutschbauer A."/>
        </authorList>
    </citation>
    <scope>NUCLEOTIDE SEQUENCE [LARGE SCALE GENOMIC DNA]</scope>
    <source>
        <strain evidence="6">4G11</strain>
    </source>
</reference>
<dbReference type="PANTHER" id="PTHR30404">
    <property type="entry name" value="N-ACETYLMURAMOYL-L-ALANINE AMIDASE"/>
    <property type="match status" value="1"/>
</dbReference>
<evidence type="ECO:0000313" key="6">
    <source>
        <dbReference type="EMBL" id="AJG24498.1"/>
    </source>
</evidence>
<protein>
    <recommendedName>
        <fullName evidence="2">N-acetylmuramoyl-L-alanine amidase</fullName>
        <ecNumber evidence="2">3.5.1.28</ecNumber>
    </recommendedName>
</protein>
<dbReference type="EMBL" id="CP010537">
    <property type="protein sequence ID" value="AJG24498.1"/>
    <property type="molecule type" value="Genomic_DNA"/>
</dbReference>
<feature type="chain" id="PRO_5002185767" description="N-acetylmuramoyl-L-alanine amidase" evidence="4">
    <location>
        <begin position="31"/>
        <end position="270"/>
    </location>
</feature>
<evidence type="ECO:0000313" key="7">
    <source>
        <dbReference type="Proteomes" id="UP000031843"/>
    </source>
</evidence>
<sequence length="270" mass="29407">MQAMQSLTPVRLARLAFAGLALALSLPASPASQQCDRSRFVIAIDAGHTASHPGATSARGVPEFEFNTRLAATLVPVLAGMGFANVFLTNERGADISLTDRSELANRRGADLFLSLHHDSVQPRYLSAWTFEAKPQRYSDDFAGYSIFYSGQNQQPDESLRFARVLGSELHRHCLRPTLHHAEQIEGENRELVDPDLGIYRFDALKVLATTRMPAVLFEAGVIVNRAEETRLGDPAYRRMMAESIGAAVARFCAGDNGAATASAQSCFPP</sequence>
<dbReference type="PANTHER" id="PTHR30404:SF0">
    <property type="entry name" value="N-ACETYLMURAMOYL-L-ALANINE AMIDASE AMIC"/>
    <property type="match status" value="1"/>
</dbReference>
<name>A0A0C4YN76_9BURK</name>
<dbReference type="EC" id="3.5.1.28" evidence="2"/>
<evidence type="ECO:0000256" key="1">
    <source>
        <dbReference type="ARBA" id="ARBA00001561"/>
    </source>
</evidence>
<dbReference type="GO" id="GO:0030288">
    <property type="term" value="C:outer membrane-bounded periplasmic space"/>
    <property type="evidence" value="ECO:0007669"/>
    <property type="project" value="TreeGrafter"/>
</dbReference>
<evidence type="ECO:0000259" key="5">
    <source>
        <dbReference type="SMART" id="SM00646"/>
    </source>
</evidence>
<keyword evidence="3" id="KW-0378">Hydrolase</keyword>
<dbReference type="SUPFAM" id="SSF53187">
    <property type="entry name" value="Zn-dependent exopeptidases"/>
    <property type="match status" value="1"/>
</dbReference>
<dbReference type="AlphaFoldDB" id="A0A0C4YN76"/>
<dbReference type="STRING" id="68895.RR42_s2917"/>
<dbReference type="Proteomes" id="UP000031843">
    <property type="component" value="Chromosome secondary"/>
</dbReference>
<comment type="catalytic activity">
    <reaction evidence="1">
        <text>Hydrolyzes the link between N-acetylmuramoyl residues and L-amino acid residues in certain cell-wall glycopeptides.</text>
        <dbReference type="EC" id="3.5.1.28"/>
    </reaction>
</comment>
<dbReference type="SMART" id="SM00646">
    <property type="entry name" value="Ami_3"/>
    <property type="match status" value="1"/>
</dbReference>
<dbReference type="Gene3D" id="3.40.630.40">
    <property type="entry name" value="Zn-dependent exopeptidases"/>
    <property type="match status" value="1"/>
</dbReference>
<dbReference type="InterPro" id="IPR002508">
    <property type="entry name" value="MurNAc-LAA_cat"/>
</dbReference>
<dbReference type="InterPro" id="IPR050695">
    <property type="entry name" value="N-acetylmuramoyl_amidase_3"/>
</dbReference>